<feature type="compositionally biased region" description="Basic and acidic residues" evidence="1">
    <location>
        <begin position="44"/>
        <end position="58"/>
    </location>
</feature>
<organism evidence="3 4">
    <name type="scientific">Champsocephalus gunnari</name>
    <name type="common">Mackerel icefish</name>
    <dbReference type="NCBI Taxonomy" id="52237"/>
    <lineage>
        <taxon>Eukaryota</taxon>
        <taxon>Metazoa</taxon>
        <taxon>Chordata</taxon>
        <taxon>Craniata</taxon>
        <taxon>Vertebrata</taxon>
        <taxon>Euteleostomi</taxon>
        <taxon>Actinopterygii</taxon>
        <taxon>Neopterygii</taxon>
        <taxon>Teleostei</taxon>
        <taxon>Neoteleostei</taxon>
        <taxon>Acanthomorphata</taxon>
        <taxon>Eupercaria</taxon>
        <taxon>Perciformes</taxon>
        <taxon>Notothenioidei</taxon>
        <taxon>Channichthyidae</taxon>
        <taxon>Champsocephalus</taxon>
    </lineage>
</organism>
<evidence type="ECO:0000256" key="1">
    <source>
        <dbReference type="SAM" id="MobiDB-lite"/>
    </source>
</evidence>
<evidence type="ECO:0000313" key="4">
    <source>
        <dbReference type="Proteomes" id="UP001331515"/>
    </source>
</evidence>
<accession>A0AAN8H5Y1</accession>
<keyword evidence="2" id="KW-0732">Signal</keyword>
<dbReference type="Proteomes" id="UP001331515">
    <property type="component" value="Unassembled WGS sequence"/>
</dbReference>
<proteinExistence type="predicted"/>
<comment type="caution">
    <text evidence="3">The sequence shown here is derived from an EMBL/GenBank/DDBJ whole genome shotgun (WGS) entry which is preliminary data.</text>
</comment>
<feature type="region of interest" description="Disordered" evidence="1">
    <location>
        <begin position="20"/>
        <end position="66"/>
    </location>
</feature>
<evidence type="ECO:0008006" key="5">
    <source>
        <dbReference type="Google" id="ProtNLM"/>
    </source>
</evidence>
<feature type="signal peptide" evidence="2">
    <location>
        <begin position="1"/>
        <end position="25"/>
    </location>
</feature>
<protein>
    <recommendedName>
        <fullName evidence="5">Secreted protein</fullName>
    </recommendedName>
</protein>
<keyword evidence="4" id="KW-1185">Reference proteome</keyword>
<evidence type="ECO:0000313" key="3">
    <source>
        <dbReference type="EMBL" id="KAK5903337.1"/>
    </source>
</evidence>
<gene>
    <name evidence="3" type="ORF">CgunFtcFv8_007128</name>
</gene>
<feature type="chain" id="PRO_5043043874" description="Secreted protein" evidence="2">
    <location>
        <begin position="26"/>
        <end position="66"/>
    </location>
</feature>
<name>A0AAN8H5Y1_CHAGU</name>
<dbReference type="AlphaFoldDB" id="A0AAN8H5Y1"/>
<reference evidence="3 4" key="1">
    <citation type="journal article" date="2023" name="Mol. Biol. Evol.">
        <title>Genomics of Secondarily Temperate Adaptation in the Only Non-Antarctic Icefish.</title>
        <authorList>
            <person name="Rivera-Colon A.G."/>
            <person name="Rayamajhi N."/>
            <person name="Minhas B.F."/>
            <person name="Madrigal G."/>
            <person name="Bilyk K.T."/>
            <person name="Yoon V."/>
            <person name="Hune M."/>
            <person name="Gregory S."/>
            <person name="Cheng C.H.C."/>
            <person name="Catchen J.M."/>
        </authorList>
    </citation>
    <scope>NUCLEOTIDE SEQUENCE [LARGE SCALE GENOMIC DNA]</scope>
    <source>
        <tissue evidence="3">White muscle</tissue>
    </source>
</reference>
<sequence length="66" mass="7619">MHSIPPTPPPLLLLLLLLLPPPTPQRHSNSRQEGRQRGRGTVQEWKEKEEWEGRSLKEEDWENAGA</sequence>
<dbReference type="EMBL" id="JAURVH010001531">
    <property type="protein sequence ID" value="KAK5903337.1"/>
    <property type="molecule type" value="Genomic_DNA"/>
</dbReference>
<evidence type="ECO:0000256" key="2">
    <source>
        <dbReference type="SAM" id="SignalP"/>
    </source>
</evidence>